<evidence type="ECO:0000256" key="1">
    <source>
        <dbReference type="SAM" id="MobiDB-lite"/>
    </source>
</evidence>
<evidence type="ECO:0000313" key="2">
    <source>
        <dbReference type="EMBL" id="MDQ1023565.1"/>
    </source>
</evidence>
<sequence length="89" mass="9565">METFVTVVVILAMVALGAFLIHRLNNQHDERIAAFRFSRSLPAARGPAPSAPPQVPGRAATSGTGDRRAQGDGGRGRLRSWAWARTQGK</sequence>
<organism evidence="2 3">
    <name type="scientific">Streptomyces umbrinus</name>
    <dbReference type="NCBI Taxonomy" id="67370"/>
    <lineage>
        <taxon>Bacteria</taxon>
        <taxon>Bacillati</taxon>
        <taxon>Actinomycetota</taxon>
        <taxon>Actinomycetes</taxon>
        <taxon>Kitasatosporales</taxon>
        <taxon>Streptomycetaceae</taxon>
        <taxon>Streptomyces</taxon>
        <taxon>Streptomyces phaeochromogenes group</taxon>
    </lineage>
</organism>
<accession>A0ABU0SJ17</accession>
<dbReference type="Proteomes" id="UP001230328">
    <property type="component" value="Unassembled WGS sequence"/>
</dbReference>
<feature type="region of interest" description="Disordered" evidence="1">
    <location>
        <begin position="43"/>
        <end position="89"/>
    </location>
</feature>
<name>A0ABU0SJ17_9ACTN</name>
<gene>
    <name evidence="2" type="ORF">QF035_001147</name>
</gene>
<proteinExistence type="predicted"/>
<protein>
    <recommendedName>
        <fullName evidence="4">Secreted protein</fullName>
    </recommendedName>
</protein>
<evidence type="ECO:0008006" key="4">
    <source>
        <dbReference type="Google" id="ProtNLM"/>
    </source>
</evidence>
<evidence type="ECO:0000313" key="3">
    <source>
        <dbReference type="Proteomes" id="UP001230328"/>
    </source>
</evidence>
<reference evidence="2 3" key="1">
    <citation type="submission" date="2023-07" db="EMBL/GenBank/DDBJ databases">
        <title>Comparative genomics of wheat-associated soil bacteria to identify genetic determinants of phenazine resistance.</title>
        <authorList>
            <person name="Mouncey N."/>
        </authorList>
    </citation>
    <scope>NUCLEOTIDE SEQUENCE [LARGE SCALE GENOMIC DNA]</scope>
    <source>
        <strain evidence="2 3">V2I4</strain>
    </source>
</reference>
<dbReference type="RefSeq" id="WP_307518678.1">
    <property type="nucleotide sequence ID" value="NZ_JAUSZI010000002.1"/>
</dbReference>
<dbReference type="EMBL" id="JAUSZI010000002">
    <property type="protein sequence ID" value="MDQ1023565.1"/>
    <property type="molecule type" value="Genomic_DNA"/>
</dbReference>
<comment type="caution">
    <text evidence="2">The sequence shown here is derived from an EMBL/GenBank/DDBJ whole genome shotgun (WGS) entry which is preliminary data.</text>
</comment>
<keyword evidence="3" id="KW-1185">Reference proteome</keyword>